<dbReference type="GO" id="GO:0008877">
    <property type="term" value="F:glucose-1-phosphatase activity"/>
    <property type="evidence" value="ECO:0007669"/>
    <property type="project" value="UniProtKB-EC"/>
</dbReference>
<dbReference type="Gene3D" id="3.40.50.1000">
    <property type="entry name" value="HAD superfamily/HAD-like"/>
    <property type="match status" value="1"/>
</dbReference>
<dbReference type="InterPro" id="IPR036412">
    <property type="entry name" value="HAD-like_sf"/>
</dbReference>
<evidence type="ECO:0000313" key="1">
    <source>
        <dbReference type="EMBL" id="MPM13600.1"/>
    </source>
</evidence>
<comment type="caution">
    <text evidence="1">The sequence shown here is derived from an EMBL/GenBank/DDBJ whole genome shotgun (WGS) entry which is preliminary data.</text>
</comment>
<organism evidence="1">
    <name type="scientific">bioreactor metagenome</name>
    <dbReference type="NCBI Taxonomy" id="1076179"/>
    <lineage>
        <taxon>unclassified sequences</taxon>
        <taxon>metagenomes</taxon>
        <taxon>ecological metagenomes</taxon>
    </lineage>
</organism>
<dbReference type="InterPro" id="IPR023198">
    <property type="entry name" value="PGP-like_dom2"/>
</dbReference>
<dbReference type="PANTHER" id="PTHR43611:SF3">
    <property type="entry name" value="FLAVIN MONONUCLEOTIDE HYDROLASE 1, CHLOROPLATIC"/>
    <property type="match status" value="1"/>
</dbReference>
<dbReference type="Pfam" id="PF00702">
    <property type="entry name" value="Hydrolase"/>
    <property type="match status" value="1"/>
</dbReference>
<dbReference type="NCBIfam" id="TIGR01509">
    <property type="entry name" value="HAD-SF-IA-v3"/>
    <property type="match status" value="1"/>
</dbReference>
<dbReference type="Gene3D" id="1.10.150.240">
    <property type="entry name" value="Putative phosphatase, domain 2"/>
    <property type="match status" value="1"/>
</dbReference>
<name>A0A644XBL4_9ZZZZ</name>
<dbReference type="AlphaFoldDB" id="A0A644XBL4"/>
<sequence>MIKVCMFDMGGVLVRNFLVAPKLLAFLGRSETSFSELPDSFRQALRAHSKGEIEELELWDIYEKTTGSCVPKHEGSLLGKFFEPTVDIPTQDILCKLKQKGYRVICGTNVNDSHYTIHHRLHQYDIFDHIYASHLLHSAKPEGAFFQSILESEQLEPDQLFFTDDMPANIESARTQGLEAYLYTDAIALQAQLEKLKILR</sequence>
<accession>A0A644XBL4</accession>
<proteinExistence type="predicted"/>
<reference evidence="1" key="1">
    <citation type="submission" date="2019-08" db="EMBL/GenBank/DDBJ databases">
        <authorList>
            <person name="Kucharzyk K."/>
            <person name="Murdoch R.W."/>
            <person name="Higgins S."/>
            <person name="Loffler F."/>
        </authorList>
    </citation>
    <scope>NUCLEOTIDE SEQUENCE</scope>
</reference>
<gene>
    <name evidence="1" type="primary">yihX_3</name>
    <name evidence="1" type="ORF">SDC9_59957</name>
</gene>
<dbReference type="EC" id="3.1.3.10" evidence="1"/>
<dbReference type="InterPro" id="IPR023214">
    <property type="entry name" value="HAD_sf"/>
</dbReference>
<dbReference type="SUPFAM" id="SSF56784">
    <property type="entry name" value="HAD-like"/>
    <property type="match status" value="1"/>
</dbReference>
<keyword evidence="1" id="KW-0378">Hydrolase</keyword>
<dbReference type="PANTHER" id="PTHR43611">
    <property type="entry name" value="ALPHA-D-GLUCOSE 1-PHOSPHATE PHOSPHATASE"/>
    <property type="match status" value="1"/>
</dbReference>
<protein>
    <submittedName>
        <fullName evidence="1">Alpha-D-glucose 1-phosphate phosphatase YihX</fullName>
        <ecNumber evidence="1">3.1.3.10</ecNumber>
    </submittedName>
</protein>
<dbReference type="EMBL" id="VSSQ01002144">
    <property type="protein sequence ID" value="MPM13600.1"/>
    <property type="molecule type" value="Genomic_DNA"/>
</dbReference>
<dbReference type="InterPro" id="IPR006439">
    <property type="entry name" value="HAD-SF_hydro_IA"/>
</dbReference>